<dbReference type="Proteomes" id="UP000736335">
    <property type="component" value="Unassembled WGS sequence"/>
</dbReference>
<dbReference type="GO" id="GO:0006897">
    <property type="term" value="P:endocytosis"/>
    <property type="evidence" value="ECO:0007669"/>
    <property type="project" value="InterPro"/>
</dbReference>
<dbReference type="Gene3D" id="1.25.40.90">
    <property type="match status" value="1"/>
</dbReference>
<dbReference type="SUPFAM" id="SSF89009">
    <property type="entry name" value="GAT-like domain"/>
    <property type="match status" value="1"/>
</dbReference>
<dbReference type="SUPFAM" id="SSF48464">
    <property type="entry name" value="ENTH/VHS domain"/>
    <property type="match status" value="1"/>
</dbReference>
<dbReference type="OrthoDB" id="10255964at2759"/>
<accession>A0A9P6HG92</accession>
<feature type="region of interest" description="Disordered" evidence="1">
    <location>
        <begin position="1"/>
        <end position="63"/>
    </location>
</feature>
<dbReference type="CDD" id="cd21383">
    <property type="entry name" value="GAT_GGA_Tom1-like"/>
    <property type="match status" value="1"/>
</dbReference>
<feature type="compositionally biased region" description="Polar residues" evidence="1">
    <location>
        <begin position="561"/>
        <end position="571"/>
    </location>
</feature>
<dbReference type="PANTHER" id="PTHR47789:SF2">
    <property type="entry name" value="VHS DOMAIN-CONTAINING PROTEIN"/>
    <property type="match status" value="1"/>
</dbReference>
<dbReference type="InterPro" id="IPR008942">
    <property type="entry name" value="ENTH_VHS"/>
</dbReference>
<dbReference type="SMART" id="SM00288">
    <property type="entry name" value="VHS"/>
    <property type="match status" value="1"/>
</dbReference>
<dbReference type="GO" id="GO:0007034">
    <property type="term" value="P:vacuolar transport"/>
    <property type="evidence" value="ECO:0007669"/>
    <property type="project" value="UniProtKB-ARBA"/>
</dbReference>
<proteinExistence type="predicted"/>
<dbReference type="GO" id="GO:0043130">
    <property type="term" value="F:ubiquitin binding"/>
    <property type="evidence" value="ECO:0007669"/>
    <property type="project" value="InterPro"/>
</dbReference>
<dbReference type="GO" id="GO:0007015">
    <property type="term" value="P:actin filament organization"/>
    <property type="evidence" value="ECO:0007669"/>
    <property type="project" value="InterPro"/>
</dbReference>
<dbReference type="AlphaFoldDB" id="A0A9P6HG92"/>
<evidence type="ECO:0000313" key="4">
    <source>
        <dbReference type="Proteomes" id="UP000736335"/>
    </source>
</evidence>
<evidence type="ECO:0000259" key="2">
    <source>
        <dbReference type="PROSITE" id="PS50179"/>
    </source>
</evidence>
<feature type="region of interest" description="Disordered" evidence="1">
    <location>
        <begin position="502"/>
        <end position="601"/>
    </location>
</feature>
<feature type="compositionally biased region" description="Basic and acidic residues" evidence="1">
    <location>
        <begin position="46"/>
        <end position="56"/>
    </location>
</feature>
<dbReference type="Pfam" id="PF00790">
    <property type="entry name" value="VHS"/>
    <property type="match status" value="1"/>
</dbReference>
<feature type="region of interest" description="Disordered" evidence="1">
    <location>
        <begin position="274"/>
        <end position="332"/>
    </location>
</feature>
<sequence>MRKLFGRDKQKRVIEEDPLLPPPQPYPLSGSRSSSFSSLPLPAKSVKSERESDSRWSRKKQPAAVGILRALDPHIEVAHPVSPDDRASQYEPSIKDDKKDWKLFGERKERERDGGRGRNRDRVGREEDGQAELTRMIGYLTATASEDWALVLEVCERASSSEANAKEAIKALKREFKYAEPPAQLSAARLWAIMLRNSSQVFIQQSSSRKFLEIVEDVLENPQTVPVVRERLLTVVAAAAHPSVSSRPIFPSTSSRRVPKQLLENDREGFRALWRKVKPPSKPDDGIPFDPDDAMFNPPVQRRTPSSVDSQVRRADDQPNPQSKYSNTSPNDLIIPLDEDIRRLFQECQVGRGNAALLAEAVTYTKPEEMKEKEIVIKASLIRSEFYARCRASQELIFAQIPWASSSAERSRNSRVASGELPDHQGSNVLDLSKDPSELTVEEQLLAALLISNEELVESLRMYDDWERVGVETDADRWNPSNGTKGQTRHEGIGFDQHSLENATDRSRSLSPAPYGHRSGTSPGNTPSMKLQPVSTHTGNTQNLAPPPPAPHGPRLPSPNQPRSRTPSPQRSIGDIPTRSGYLSGERKASSEAGDDSDGYDIVTPIGISAKALGKRRVIEEEDRLSDAGDSFFGHDQVRAGSSESLNLSPTDGQRRLWHPVVHYVYDAAAERTQQRIDSQMTEMVNQVHL</sequence>
<dbReference type="PANTHER" id="PTHR47789">
    <property type="entry name" value="LAS SEVENTEEN-BINDING PROTEIN 5"/>
    <property type="match status" value="1"/>
</dbReference>
<keyword evidence="4" id="KW-1185">Reference proteome</keyword>
<dbReference type="GO" id="GO:0030479">
    <property type="term" value="C:actin cortical patch"/>
    <property type="evidence" value="ECO:0007669"/>
    <property type="project" value="TreeGrafter"/>
</dbReference>
<feature type="domain" description="VHS" evidence="2">
    <location>
        <begin position="138"/>
        <end position="236"/>
    </location>
</feature>
<protein>
    <recommendedName>
        <fullName evidence="2">VHS domain-containing protein</fullName>
    </recommendedName>
</protein>
<evidence type="ECO:0000256" key="1">
    <source>
        <dbReference type="SAM" id="MobiDB-lite"/>
    </source>
</evidence>
<feature type="compositionally biased region" description="Low complexity" evidence="1">
    <location>
        <begin position="27"/>
        <end position="45"/>
    </location>
</feature>
<dbReference type="GO" id="GO:0051666">
    <property type="term" value="P:actin cortical patch localization"/>
    <property type="evidence" value="ECO:0007669"/>
    <property type="project" value="TreeGrafter"/>
</dbReference>
<dbReference type="CDD" id="cd16980">
    <property type="entry name" value="VHS_Lsb5"/>
    <property type="match status" value="1"/>
</dbReference>
<comment type="caution">
    <text evidence="3">The sequence shown here is derived from an EMBL/GenBank/DDBJ whole genome shotgun (WGS) entry which is preliminary data.</text>
</comment>
<reference evidence="3" key="2">
    <citation type="submission" date="2020-11" db="EMBL/GenBank/DDBJ databases">
        <authorList>
            <consortium name="DOE Joint Genome Institute"/>
            <person name="Kuo A."/>
            <person name="Miyauchi S."/>
            <person name="Kiss E."/>
            <person name="Drula E."/>
            <person name="Kohler A."/>
            <person name="Sanchez-Garcia M."/>
            <person name="Andreopoulos B."/>
            <person name="Barry K.W."/>
            <person name="Bonito G."/>
            <person name="Buee M."/>
            <person name="Carver A."/>
            <person name="Chen C."/>
            <person name="Cichocki N."/>
            <person name="Clum A."/>
            <person name="Culley D."/>
            <person name="Crous P.W."/>
            <person name="Fauchery L."/>
            <person name="Girlanda M."/>
            <person name="Hayes R."/>
            <person name="Keri Z."/>
            <person name="Labutti K."/>
            <person name="Lipzen A."/>
            <person name="Lombard V."/>
            <person name="Magnuson J."/>
            <person name="Maillard F."/>
            <person name="Morin E."/>
            <person name="Murat C."/>
            <person name="Nolan M."/>
            <person name="Ohm R."/>
            <person name="Pangilinan J."/>
            <person name="Pereira M."/>
            <person name="Perotto S."/>
            <person name="Peter M."/>
            <person name="Riley R."/>
            <person name="Sitrit Y."/>
            <person name="Stielow B."/>
            <person name="Szollosi G."/>
            <person name="Zifcakova L."/>
            <person name="Stursova M."/>
            <person name="Spatafora J.W."/>
            <person name="Tedersoo L."/>
            <person name="Vaario L.-M."/>
            <person name="Yamada A."/>
            <person name="Yan M."/>
            <person name="Wang P."/>
            <person name="Xu J."/>
            <person name="Bruns T."/>
            <person name="Baldrian P."/>
            <person name="Vilgalys R."/>
            <person name="Henrissat B."/>
            <person name="Grigoriev I.V."/>
            <person name="Hibbett D."/>
            <person name="Nagy L.G."/>
            <person name="Martin F.M."/>
        </authorList>
    </citation>
    <scope>NUCLEOTIDE SEQUENCE</scope>
    <source>
        <strain evidence="3">UH-Tt-Lm1</strain>
    </source>
</reference>
<dbReference type="InterPro" id="IPR002014">
    <property type="entry name" value="VHS_dom"/>
</dbReference>
<dbReference type="EMBL" id="WIUZ02000008">
    <property type="protein sequence ID" value="KAF9784714.1"/>
    <property type="molecule type" value="Genomic_DNA"/>
</dbReference>
<evidence type="ECO:0000313" key="3">
    <source>
        <dbReference type="EMBL" id="KAF9784714.1"/>
    </source>
</evidence>
<gene>
    <name evidence="3" type="ORF">BJ322DRAFT_1007361</name>
</gene>
<feature type="compositionally biased region" description="Polar residues" evidence="1">
    <location>
        <begin position="519"/>
        <end position="544"/>
    </location>
</feature>
<feature type="region of interest" description="Disordered" evidence="1">
    <location>
        <begin position="101"/>
        <end position="127"/>
    </location>
</feature>
<name>A0A9P6HG92_9AGAM</name>
<feature type="compositionally biased region" description="Pro residues" evidence="1">
    <location>
        <begin position="545"/>
        <end position="560"/>
    </location>
</feature>
<dbReference type="GO" id="GO:0035091">
    <property type="term" value="F:phosphatidylinositol binding"/>
    <property type="evidence" value="ECO:0007669"/>
    <property type="project" value="InterPro"/>
</dbReference>
<organism evidence="3 4">
    <name type="scientific">Thelephora terrestris</name>
    <dbReference type="NCBI Taxonomy" id="56493"/>
    <lineage>
        <taxon>Eukaryota</taxon>
        <taxon>Fungi</taxon>
        <taxon>Dikarya</taxon>
        <taxon>Basidiomycota</taxon>
        <taxon>Agaricomycotina</taxon>
        <taxon>Agaricomycetes</taxon>
        <taxon>Thelephorales</taxon>
        <taxon>Thelephoraceae</taxon>
        <taxon>Thelephora</taxon>
    </lineage>
</organism>
<feature type="compositionally biased region" description="Basic and acidic residues" evidence="1">
    <location>
        <begin position="1"/>
        <end position="15"/>
    </location>
</feature>
<dbReference type="InterPro" id="IPR045007">
    <property type="entry name" value="LSB5"/>
</dbReference>
<feature type="compositionally biased region" description="Polar residues" evidence="1">
    <location>
        <begin position="319"/>
        <end position="331"/>
    </location>
</feature>
<reference evidence="3" key="1">
    <citation type="journal article" date="2020" name="Nat. Commun.">
        <title>Large-scale genome sequencing of mycorrhizal fungi provides insights into the early evolution of symbiotic traits.</title>
        <authorList>
            <person name="Miyauchi S."/>
            <person name="Kiss E."/>
            <person name="Kuo A."/>
            <person name="Drula E."/>
            <person name="Kohler A."/>
            <person name="Sanchez-Garcia M."/>
            <person name="Morin E."/>
            <person name="Andreopoulos B."/>
            <person name="Barry K.W."/>
            <person name="Bonito G."/>
            <person name="Buee M."/>
            <person name="Carver A."/>
            <person name="Chen C."/>
            <person name="Cichocki N."/>
            <person name="Clum A."/>
            <person name="Culley D."/>
            <person name="Crous P.W."/>
            <person name="Fauchery L."/>
            <person name="Girlanda M."/>
            <person name="Hayes R.D."/>
            <person name="Keri Z."/>
            <person name="LaButti K."/>
            <person name="Lipzen A."/>
            <person name="Lombard V."/>
            <person name="Magnuson J."/>
            <person name="Maillard F."/>
            <person name="Murat C."/>
            <person name="Nolan M."/>
            <person name="Ohm R.A."/>
            <person name="Pangilinan J."/>
            <person name="Pereira M.F."/>
            <person name="Perotto S."/>
            <person name="Peter M."/>
            <person name="Pfister S."/>
            <person name="Riley R."/>
            <person name="Sitrit Y."/>
            <person name="Stielow J.B."/>
            <person name="Szollosi G."/>
            <person name="Zifcakova L."/>
            <person name="Stursova M."/>
            <person name="Spatafora J.W."/>
            <person name="Tedersoo L."/>
            <person name="Vaario L.M."/>
            <person name="Yamada A."/>
            <person name="Yan M."/>
            <person name="Wang P."/>
            <person name="Xu J."/>
            <person name="Bruns T."/>
            <person name="Baldrian P."/>
            <person name="Vilgalys R."/>
            <person name="Dunand C."/>
            <person name="Henrissat B."/>
            <person name="Grigoriev I.V."/>
            <person name="Hibbett D."/>
            <person name="Nagy L.G."/>
            <person name="Martin F.M."/>
        </authorList>
    </citation>
    <scope>NUCLEOTIDE SEQUENCE</scope>
    <source>
        <strain evidence="3">UH-Tt-Lm1</strain>
    </source>
</reference>
<dbReference type="PROSITE" id="PS50179">
    <property type="entry name" value="VHS"/>
    <property type="match status" value="1"/>
</dbReference>